<feature type="transmembrane region" description="Helical" evidence="6">
    <location>
        <begin position="21"/>
        <end position="46"/>
    </location>
</feature>
<dbReference type="EMBL" id="SDOV01000002">
    <property type="protein sequence ID" value="KAH7644427.1"/>
    <property type="molecule type" value="Genomic_DNA"/>
</dbReference>
<feature type="transmembrane region" description="Helical" evidence="6">
    <location>
        <begin position="121"/>
        <end position="140"/>
    </location>
</feature>
<feature type="transmembrane region" description="Helical" evidence="6">
    <location>
        <begin position="184"/>
        <end position="212"/>
    </location>
</feature>
<dbReference type="InterPro" id="IPR019402">
    <property type="entry name" value="CWH43_N"/>
</dbReference>
<dbReference type="EMBL" id="ASGP02000008">
    <property type="protein sequence ID" value="KAH9493605.1"/>
    <property type="molecule type" value="Genomic_DNA"/>
</dbReference>
<dbReference type="Proteomes" id="UP000828236">
    <property type="component" value="Unassembled WGS sequence"/>
</dbReference>
<evidence type="ECO:0000313" key="10">
    <source>
        <dbReference type="Proteomes" id="UP000790347"/>
    </source>
</evidence>
<dbReference type="PANTHER" id="PTHR21324:SF2">
    <property type="entry name" value="EG:22E5.9 PROTEIN"/>
    <property type="match status" value="1"/>
</dbReference>
<evidence type="ECO:0000256" key="1">
    <source>
        <dbReference type="ARBA" id="ARBA00004127"/>
    </source>
</evidence>
<comment type="similarity">
    <text evidence="2">Belongs to the DRAM/TMEM150 family.</text>
</comment>
<dbReference type="PANTHER" id="PTHR21324">
    <property type="entry name" value="FASTING-INDUCIBLE INTEGRAL MEMBRANE PROTEIN TM6P1-RELATED"/>
    <property type="match status" value="1"/>
</dbReference>
<keyword evidence="4 6" id="KW-1133">Transmembrane helix</keyword>
<proteinExistence type="inferred from homology"/>
<comment type="caution">
    <text evidence="9">The sequence shown here is derived from an EMBL/GenBank/DDBJ whole genome shotgun (WGS) entry which is preliminary data.</text>
</comment>
<evidence type="ECO:0000259" key="7">
    <source>
        <dbReference type="Pfam" id="PF10277"/>
    </source>
</evidence>
<evidence type="ECO:0000313" key="9">
    <source>
        <dbReference type="EMBL" id="KAH9493605.1"/>
    </source>
</evidence>
<evidence type="ECO:0000256" key="4">
    <source>
        <dbReference type="ARBA" id="ARBA00022989"/>
    </source>
</evidence>
<keyword evidence="5 6" id="KW-0472">Membrane</keyword>
<reference evidence="9" key="4">
    <citation type="journal article" date="2022" name="Res Sq">
        <title>Comparative Genomics Reveals Insights into the Divergent Evolution of Astigmatic Mites and Household Pest Adaptations.</title>
        <authorList>
            <person name="Xiong Q."/>
            <person name="Wan A.T.-Y."/>
            <person name="Liu X.-Y."/>
            <person name="Fung C.S.-H."/>
            <person name="Xiao X."/>
            <person name="Malainual N."/>
            <person name="Hou J."/>
            <person name="Wang L."/>
            <person name="Wang M."/>
            <person name="Yang K."/>
            <person name="Cui Y."/>
            <person name="Leung E."/>
            <person name="Nong W."/>
            <person name="Shin S.-K."/>
            <person name="Au S."/>
            <person name="Jeong K.Y."/>
            <person name="Chew F.T."/>
            <person name="Hui J."/>
            <person name="Leung T.F."/>
            <person name="Tungtrongchitr A."/>
            <person name="Zhong N."/>
            <person name="Liu Z."/>
            <person name="Tsui S."/>
        </authorList>
    </citation>
    <scope>NUCLEOTIDE SEQUENCE</scope>
    <source>
        <strain evidence="9">Derf</strain>
        <tissue evidence="9">Whole organism</tissue>
    </source>
</reference>
<feature type="transmembrane region" description="Helical" evidence="6">
    <location>
        <begin position="146"/>
        <end position="164"/>
    </location>
</feature>
<reference evidence="9" key="1">
    <citation type="submission" date="2013-05" db="EMBL/GenBank/DDBJ databases">
        <authorList>
            <person name="Yim A.K.Y."/>
            <person name="Chan T.F."/>
            <person name="Ji K.M."/>
            <person name="Liu X.Y."/>
            <person name="Zhou J.W."/>
            <person name="Li R.Q."/>
            <person name="Yang K.Y."/>
            <person name="Li J."/>
            <person name="Li M."/>
            <person name="Law P.T.W."/>
            <person name="Wu Y.L."/>
            <person name="Cai Z.L."/>
            <person name="Qin H."/>
            <person name="Bao Y."/>
            <person name="Leung R.K.K."/>
            <person name="Ng P.K.S."/>
            <person name="Zou J."/>
            <person name="Zhong X.J."/>
            <person name="Ran P.X."/>
            <person name="Zhong N.S."/>
            <person name="Liu Z.G."/>
            <person name="Tsui S.K.W."/>
        </authorList>
    </citation>
    <scope>NUCLEOTIDE SEQUENCE</scope>
    <source>
        <strain evidence="9">Derf</strain>
        <tissue evidence="9">Whole organism</tissue>
    </source>
</reference>
<dbReference type="GO" id="GO:0012505">
    <property type="term" value="C:endomembrane system"/>
    <property type="evidence" value="ECO:0007669"/>
    <property type="project" value="UniProtKB-SubCell"/>
</dbReference>
<accession>A0A922HM16</accession>
<feature type="domain" description="CWH43-like N-terminal" evidence="7">
    <location>
        <begin position="22"/>
        <end position="208"/>
    </location>
</feature>
<evidence type="ECO:0000256" key="6">
    <source>
        <dbReference type="SAM" id="Phobius"/>
    </source>
</evidence>
<keyword evidence="3 6" id="KW-0812">Transmembrane</keyword>
<sequence>MNENSCKFFDFERLIRRFEPNLWLFPFTGGLLLFITLISCYLITSYTRGYPLVWLVSDVGAASPVAGYFSQSLDMISFFFAISGYLRSKQVEYYLTRIIPRSENRQINNLDMIRILHEKNYQSFCCCILSSIGFIILGNFNSVDHLYEHGVGCFFMFTTIPFLISQTFIANKLYECDQIESRPITLTIVTYTVTIGWPLTTAIFFLSLWVHGSLFVWLDANLRLDWPSDAPSFLWFRTGIIMEWVVIMNYSPTLLVLANRMRLFKHWNRIVY</sequence>
<name>A0A922HM16_DERFA</name>
<dbReference type="InterPro" id="IPR050911">
    <property type="entry name" value="DRAM/TMEM150_Autophagy_Mod"/>
</dbReference>
<reference evidence="8" key="3">
    <citation type="journal article" date="2021" name="World Allergy Organ. J.">
        <title>Chromosome-level assembly of Dermatophagoides farinae genome and transcriptome reveals two novel allergens Der f 37 and Der f 39.</title>
        <authorList>
            <person name="Chen J."/>
            <person name="Cai Z."/>
            <person name="Fan D."/>
            <person name="Hu J."/>
            <person name="Hou Y."/>
            <person name="He Y."/>
            <person name="Zhang Z."/>
            <person name="Zhao Z."/>
            <person name="Gao P."/>
            <person name="Hu W."/>
            <person name="Sun J."/>
            <person name="Li J."/>
            <person name="Ji K."/>
        </authorList>
    </citation>
    <scope>NUCLEOTIDE SEQUENCE</scope>
    <source>
        <strain evidence="8">JKM2019</strain>
    </source>
</reference>
<keyword evidence="10" id="KW-1185">Reference proteome</keyword>
<dbReference type="AlphaFoldDB" id="A0A922HM16"/>
<reference evidence="8" key="2">
    <citation type="submission" date="2020-06" db="EMBL/GenBank/DDBJ databases">
        <authorList>
            <person name="Ji K."/>
            <person name="Li J."/>
        </authorList>
    </citation>
    <scope>NUCLEOTIDE SEQUENCE</scope>
    <source>
        <strain evidence="8">JKM2019</strain>
        <tissue evidence="8">Whole body</tissue>
    </source>
</reference>
<evidence type="ECO:0000256" key="3">
    <source>
        <dbReference type="ARBA" id="ARBA00022692"/>
    </source>
</evidence>
<feature type="transmembrane region" description="Helical" evidence="6">
    <location>
        <begin position="66"/>
        <end position="86"/>
    </location>
</feature>
<dbReference type="Proteomes" id="UP000790347">
    <property type="component" value="Unassembled WGS sequence"/>
</dbReference>
<gene>
    <name evidence="9" type="ORF">DERF_014344</name>
    <name evidence="8" type="ORF">HUG17_6789</name>
</gene>
<feature type="transmembrane region" description="Helical" evidence="6">
    <location>
        <begin position="232"/>
        <end position="257"/>
    </location>
</feature>
<comment type="subcellular location">
    <subcellularLocation>
        <location evidence="1">Endomembrane system</location>
        <topology evidence="1">Multi-pass membrane protein</topology>
    </subcellularLocation>
</comment>
<evidence type="ECO:0000256" key="5">
    <source>
        <dbReference type="ARBA" id="ARBA00023136"/>
    </source>
</evidence>
<organism evidence="9 10">
    <name type="scientific">Dermatophagoides farinae</name>
    <name type="common">American house dust mite</name>
    <dbReference type="NCBI Taxonomy" id="6954"/>
    <lineage>
        <taxon>Eukaryota</taxon>
        <taxon>Metazoa</taxon>
        <taxon>Ecdysozoa</taxon>
        <taxon>Arthropoda</taxon>
        <taxon>Chelicerata</taxon>
        <taxon>Arachnida</taxon>
        <taxon>Acari</taxon>
        <taxon>Acariformes</taxon>
        <taxon>Sarcoptiformes</taxon>
        <taxon>Astigmata</taxon>
        <taxon>Psoroptidia</taxon>
        <taxon>Analgoidea</taxon>
        <taxon>Pyroglyphidae</taxon>
        <taxon>Dermatophagoidinae</taxon>
        <taxon>Dermatophagoides</taxon>
    </lineage>
</organism>
<protein>
    <recommendedName>
        <fullName evidence="7">CWH43-like N-terminal domain-containing protein</fullName>
    </recommendedName>
</protein>
<evidence type="ECO:0000256" key="2">
    <source>
        <dbReference type="ARBA" id="ARBA00006565"/>
    </source>
</evidence>
<evidence type="ECO:0000313" key="8">
    <source>
        <dbReference type="EMBL" id="KAH7644427.1"/>
    </source>
</evidence>
<dbReference type="Pfam" id="PF10277">
    <property type="entry name" value="Frag1"/>
    <property type="match status" value="1"/>
</dbReference>